<dbReference type="Gene3D" id="3.40.50.300">
    <property type="entry name" value="P-loop containing nucleotide triphosphate hydrolases"/>
    <property type="match status" value="2"/>
</dbReference>
<dbReference type="EMBL" id="CP042909">
    <property type="protein sequence ID" value="QJA06313.1"/>
    <property type="molecule type" value="Genomic_DNA"/>
</dbReference>
<dbReference type="Proteomes" id="UP000501253">
    <property type="component" value="Chromosome"/>
</dbReference>
<dbReference type="RefSeq" id="WP_168719661.1">
    <property type="nucleotide sequence ID" value="NZ_CP042909.1"/>
</dbReference>
<evidence type="ECO:0000259" key="2">
    <source>
        <dbReference type="Pfam" id="PF13476"/>
    </source>
</evidence>
<dbReference type="InterPro" id="IPR027417">
    <property type="entry name" value="P-loop_NTPase"/>
</dbReference>
<reference evidence="3 4" key="1">
    <citation type="submission" date="2019-08" db="EMBL/GenBank/DDBJ databases">
        <title>Complete genome sequence of Thermosulfurimonas marina SU872T, an anaerobic thermophilic chemolithoautotrophic bacterium isolated from a shallow marine hydrothermal vent.</title>
        <authorList>
            <person name="Allioux M."/>
            <person name="Jebbar M."/>
            <person name="Slobodkina G."/>
            <person name="Slobodkin A."/>
            <person name="Moalic Y."/>
            <person name="Frolova A."/>
            <person name="Shao Z."/>
            <person name="Alain K."/>
        </authorList>
    </citation>
    <scope>NUCLEOTIDE SEQUENCE [LARGE SCALE GENOMIC DNA]</scope>
    <source>
        <strain evidence="3 4">SU872</strain>
    </source>
</reference>
<name>A0A6H1WSY7_9BACT</name>
<protein>
    <submittedName>
        <fullName evidence="3">SMC family ATPase</fullName>
    </submittedName>
</protein>
<dbReference type="PANTHER" id="PTHR32114">
    <property type="entry name" value="ABC TRANSPORTER ABCH.3"/>
    <property type="match status" value="1"/>
</dbReference>
<dbReference type="GO" id="GO:0006302">
    <property type="term" value="P:double-strand break repair"/>
    <property type="evidence" value="ECO:0007669"/>
    <property type="project" value="InterPro"/>
</dbReference>
<accession>A0A6H1WSY7</accession>
<sequence>MRPGQLRIQAFGPYLSRAEVDFRRFEPYGLFLISGPTGAGKSTLFDALTFALYGEASLEEKSDRDLRSLKAPPELPTEVDFEFELAGRRLRVLRRLRITGKTFTKEAALWEEGRLLAQRPTEVTSRLREILGFTAREFRRVLLIPQGRFREILLSRAEEREALLRAVFQTERFLALEEAFREEASQARRRWEGLVAQREALLRSAGVEEEAALEARLKELAQEKKALAERLSALRRRRQGLERELEEALKLAREFERWAAAEKEYRKLEALRPEAEAWRRDLAILQKVEALKPLHENLLRLENQMARDRKEIEDLAARGKKLEEDLHRTRQEWSRLEARRPEIEALRTELLRLAEWRKRLLEVRDLEKKARKLDQETEALAREKEACQRALAEAERELEELDRRRQTLELPELAPLEEACLAAARDLEAAKEVSRLRENLSTVRKQLEELEAEIRKLEKALGEGKKLLDRLRALLKGHKAWELARELAPGSPCPVCGSRKHPAPACPPEEVPEPERLLQLEEDLFGLRKELSERRGRQESLLKEEARLVSEIERRLSAAPQLADLQALEEAALRARKAYEEARRLHREAERLSRLATEKHQKLRESYRLREVLEERLKELTLQKETFQARLGALLEDLPPGLSLATLEVREAELQGKIQESEKALEALREQKEGLQREKEALAARLSEIERRLQEAEKDRKALEGQLAEKLAQAGLSDRDQMTFWIERLDEREALEKKLREYEGRLSRFAAEVEELRERLSGKEKPDLEALRRRLQEILEEKRRLSARQGALAQEEAALGERARELRRLSQELREAEARLRLFEGLSRLLSGQNDRRLSFHRFVVSALLERVLVRASQKLSRMTGGRYRLLRETEVRDRRRAAGLDLLVFDAWAGATRPVATLSGGESFLAALALALSLSEVVQELAGGRPLGCLFIDEGFGNLDPEALETALSVLSELRAGGRLVGLISHVRELAERIPAGLEVLPERAGSRLRLRL</sequence>
<keyword evidence="1" id="KW-0175">Coiled coil</keyword>
<dbReference type="Pfam" id="PF13558">
    <property type="entry name" value="SbcC_Walker_B"/>
    <property type="match status" value="1"/>
</dbReference>
<gene>
    <name evidence="3" type="ORF">FVE67_05610</name>
</gene>
<evidence type="ECO:0000313" key="4">
    <source>
        <dbReference type="Proteomes" id="UP000501253"/>
    </source>
</evidence>
<dbReference type="InterPro" id="IPR038729">
    <property type="entry name" value="Rad50/SbcC_AAA"/>
</dbReference>
<dbReference type="AlphaFoldDB" id="A0A6H1WSY7"/>
<evidence type="ECO:0000313" key="3">
    <source>
        <dbReference type="EMBL" id="QJA06313.1"/>
    </source>
</evidence>
<feature type="coiled-coil region" evidence="1">
    <location>
        <begin position="210"/>
        <end position="251"/>
    </location>
</feature>
<feature type="coiled-coil region" evidence="1">
    <location>
        <begin position="363"/>
        <end position="474"/>
    </location>
</feature>
<keyword evidence="4" id="KW-1185">Reference proteome</keyword>
<feature type="domain" description="Rad50/SbcC-type AAA" evidence="2">
    <location>
        <begin position="5"/>
        <end position="230"/>
    </location>
</feature>
<dbReference type="SUPFAM" id="SSF52540">
    <property type="entry name" value="P-loop containing nucleoside triphosphate hydrolases"/>
    <property type="match status" value="2"/>
</dbReference>
<evidence type="ECO:0000256" key="1">
    <source>
        <dbReference type="SAM" id="Coils"/>
    </source>
</evidence>
<dbReference type="KEGG" id="tmai:FVE67_05610"/>
<proteinExistence type="predicted"/>
<organism evidence="3 4">
    <name type="scientific">Thermosulfurimonas marina</name>
    <dbReference type="NCBI Taxonomy" id="2047767"/>
    <lineage>
        <taxon>Bacteria</taxon>
        <taxon>Pseudomonadati</taxon>
        <taxon>Thermodesulfobacteriota</taxon>
        <taxon>Thermodesulfobacteria</taxon>
        <taxon>Thermodesulfobacteriales</taxon>
        <taxon>Thermodesulfobacteriaceae</taxon>
        <taxon>Thermosulfurimonas</taxon>
    </lineage>
</organism>
<dbReference type="PANTHER" id="PTHR32114:SF2">
    <property type="entry name" value="ABC TRANSPORTER ABCH.3"/>
    <property type="match status" value="1"/>
</dbReference>
<dbReference type="Pfam" id="PF13476">
    <property type="entry name" value="AAA_23"/>
    <property type="match status" value="1"/>
</dbReference>
<feature type="coiled-coil region" evidence="1">
    <location>
        <begin position="298"/>
        <end position="339"/>
    </location>
</feature>
<feature type="coiled-coil region" evidence="1">
    <location>
        <begin position="562"/>
        <end position="826"/>
    </location>
</feature>
<dbReference type="GO" id="GO:0016887">
    <property type="term" value="F:ATP hydrolysis activity"/>
    <property type="evidence" value="ECO:0007669"/>
    <property type="project" value="InterPro"/>
</dbReference>